<proteinExistence type="predicted"/>
<gene>
    <name evidence="1" type="ORF">MONAX_5E034050</name>
</gene>
<dbReference type="EMBL" id="CABDUW010003099">
    <property type="protein sequence ID" value="VTJ88705.1"/>
    <property type="molecule type" value="Genomic_DNA"/>
</dbReference>
<comment type="caution">
    <text evidence="1">The sequence shown here is derived from an EMBL/GenBank/DDBJ whole genome shotgun (WGS) entry which is preliminary data.</text>
</comment>
<dbReference type="AlphaFoldDB" id="A0A5E4D3P2"/>
<feature type="non-terminal residue" evidence="1">
    <location>
        <position position="1"/>
    </location>
</feature>
<accession>A0A5E4D3P2</accession>
<keyword evidence="2" id="KW-1185">Reference proteome</keyword>
<feature type="non-terminal residue" evidence="1">
    <location>
        <position position="98"/>
    </location>
</feature>
<evidence type="ECO:0000313" key="2">
    <source>
        <dbReference type="Proteomes" id="UP000335636"/>
    </source>
</evidence>
<sequence>DSDGHIGDTEPITPDRIPLYPLNVFSSRYHHDIFRHPSFPVRRRLTCGRKGVTVRKVRLVTLSLLSLLKAVRGPEDTEVDDNGKYVELYPPNLDLVTR</sequence>
<dbReference type="Proteomes" id="UP000335636">
    <property type="component" value="Unassembled WGS sequence"/>
</dbReference>
<organism evidence="1 2">
    <name type="scientific">Marmota monax</name>
    <name type="common">Woodchuck</name>
    <dbReference type="NCBI Taxonomy" id="9995"/>
    <lineage>
        <taxon>Eukaryota</taxon>
        <taxon>Metazoa</taxon>
        <taxon>Chordata</taxon>
        <taxon>Craniata</taxon>
        <taxon>Vertebrata</taxon>
        <taxon>Euteleostomi</taxon>
        <taxon>Mammalia</taxon>
        <taxon>Eutheria</taxon>
        <taxon>Euarchontoglires</taxon>
        <taxon>Glires</taxon>
        <taxon>Rodentia</taxon>
        <taxon>Sciuromorpha</taxon>
        <taxon>Sciuridae</taxon>
        <taxon>Xerinae</taxon>
        <taxon>Marmotini</taxon>
        <taxon>Marmota</taxon>
    </lineage>
</organism>
<name>A0A5E4D3P2_MARMO</name>
<reference evidence="1" key="1">
    <citation type="submission" date="2019-04" db="EMBL/GenBank/DDBJ databases">
        <authorList>
            <person name="Alioto T."/>
            <person name="Alioto T."/>
        </authorList>
    </citation>
    <scope>NUCLEOTIDE SEQUENCE [LARGE SCALE GENOMIC DNA]</scope>
</reference>
<protein>
    <submittedName>
        <fullName evidence="1">Uncharacterized protein</fullName>
    </submittedName>
</protein>
<evidence type="ECO:0000313" key="1">
    <source>
        <dbReference type="EMBL" id="VTJ88705.1"/>
    </source>
</evidence>